<sequence length="812" mass="90994">MGVSIHITPLYGSHTSSHAISHLLTIDNFNILLDVGWTAFFDEHHLDNLRQVAPKVNAVLLSHPDLSHLGALPYALRHLGLDAPVFSTLPVWRMGQMFMYNAYLSVSAQTPFSLFNLDDVDAAFELRDRFHLLKYQQRHLLNAHGVDKLVITPHAAGHMLGGAVWSIQKETETVLYAVHLNHRRERHLNPTTLSSFSRPSHLLISAARADSKTESSKSSALIEVIRSAITQSGNVLIPVDTAGRVIELAVVLDDAWHNDSFLRSANLVIMHDLSSRTFEFARSMIEWMSDEVVKRFDVSRDNIFDMKHVKLLQSVKQLDSLSGPLVVLASSVSMEAGSSRHLFVKWCSRAPNCVVLVDRPEPNTLYASLHQHATRLQEAETSLPPLQIPVTLRRKEYLKGEELKKWRENERKRKAAEAEEKRKQEEEQRQKMELLAKIEEGEHAQRQTSSKDVAMTDADDEATGNESAPSEEADEKHVDEDVKIVEMMRRYDIRPKRANMECYPFKIAPMPFWDEYGQIIDTGCFMIGEDPGEGAPSRDSEERKPETTTDVDLLREEVPAEFVEENMTLDVRCAIRIVDYAGLCDGDSLKRLIKEVEPRHVTLLAGNEEETTHFKQYVVSQVFGSGRDRDSMYERADGCVVAPVDMETVDITSKTSVCHFSLQDKLIGSLRWETVNLSHIAFVDATVTEERDASGRQMLSSMDSDDTSAGMTDVTCREDSGFEGGKKVRAGDGGHETVMIGTVMLNQLLEKLSKAGLKAEFAGGALCVQNADSGAVVLVKKTAAQRIALEGAFSEEYVKIRDVLYEELIIPR</sequence>
<accession>A0A2V3IQ65</accession>
<dbReference type="SUPFAM" id="SSF56281">
    <property type="entry name" value="Metallo-hydrolase/oxidoreductase"/>
    <property type="match status" value="1"/>
</dbReference>
<keyword evidence="8" id="KW-1185">Reference proteome</keyword>
<evidence type="ECO:0000256" key="4">
    <source>
        <dbReference type="RuleBase" id="RU365006"/>
    </source>
</evidence>
<feature type="compositionally biased region" description="Acidic residues" evidence="5">
    <location>
        <begin position="457"/>
        <end position="473"/>
    </location>
</feature>
<dbReference type="InterPro" id="IPR027075">
    <property type="entry name" value="CPSF2"/>
</dbReference>
<evidence type="ECO:0000313" key="7">
    <source>
        <dbReference type="EMBL" id="PXF44235.1"/>
    </source>
</evidence>
<dbReference type="Pfam" id="PF10996">
    <property type="entry name" value="Beta-Casp"/>
    <property type="match status" value="1"/>
</dbReference>
<keyword evidence="3 4" id="KW-0539">Nucleus</keyword>
<feature type="region of interest" description="Disordered" evidence="5">
    <location>
        <begin position="529"/>
        <end position="549"/>
    </location>
</feature>
<dbReference type="InterPro" id="IPR001279">
    <property type="entry name" value="Metallo-B-lactamas"/>
</dbReference>
<comment type="similarity">
    <text evidence="4">Belongs to the metallo-beta-lactamase superfamily. RNA-metabolizing metallo-beta-lactamase-like family. CPSF2/YSH1 subfamily.</text>
</comment>
<gene>
    <name evidence="7" type="ORF">BWQ96_06016</name>
</gene>
<dbReference type="Pfam" id="PF16661">
    <property type="entry name" value="Lactamase_B_6"/>
    <property type="match status" value="1"/>
</dbReference>
<organism evidence="7 8">
    <name type="scientific">Gracilariopsis chorda</name>
    <dbReference type="NCBI Taxonomy" id="448386"/>
    <lineage>
        <taxon>Eukaryota</taxon>
        <taxon>Rhodophyta</taxon>
        <taxon>Florideophyceae</taxon>
        <taxon>Rhodymeniophycidae</taxon>
        <taxon>Gracilariales</taxon>
        <taxon>Gracilariaceae</taxon>
        <taxon>Gracilariopsis</taxon>
    </lineage>
</organism>
<protein>
    <recommendedName>
        <fullName evidence="4">Cleavage and polyadenylation specificity factor subunit 2</fullName>
    </recommendedName>
    <alternativeName>
        <fullName evidence="4">Cleavage and polyadenylation specificity factor 100 kDa subunit</fullName>
    </alternativeName>
</protein>
<feature type="compositionally biased region" description="Basic and acidic residues" evidence="5">
    <location>
        <begin position="536"/>
        <end position="549"/>
    </location>
</feature>
<comment type="subcellular location">
    <subcellularLocation>
        <location evidence="1 4">Nucleus</location>
    </subcellularLocation>
</comment>
<evidence type="ECO:0000256" key="3">
    <source>
        <dbReference type="ARBA" id="ARBA00023242"/>
    </source>
</evidence>
<evidence type="ECO:0000256" key="5">
    <source>
        <dbReference type="SAM" id="MobiDB-lite"/>
    </source>
</evidence>
<dbReference type="PANTHER" id="PTHR45922:SF1">
    <property type="entry name" value="CLEAVAGE AND POLYADENYLATION SPECIFICITY FACTOR SUBUNIT 2"/>
    <property type="match status" value="1"/>
</dbReference>
<evidence type="ECO:0000256" key="2">
    <source>
        <dbReference type="ARBA" id="ARBA00022664"/>
    </source>
</evidence>
<comment type="caution">
    <text evidence="7">The sequence shown here is derived from an EMBL/GenBank/DDBJ whole genome shotgun (WGS) entry which is preliminary data.</text>
</comment>
<dbReference type="OrthoDB" id="64353at2759"/>
<keyword evidence="2 4" id="KW-0507">mRNA processing</keyword>
<dbReference type="Pfam" id="PF13299">
    <property type="entry name" value="CPSF100_C"/>
    <property type="match status" value="1"/>
</dbReference>
<evidence type="ECO:0000259" key="6">
    <source>
        <dbReference type="SMART" id="SM01027"/>
    </source>
</evidence>
<dbReference type="InterPro" id="IPR022712">
    <property type="entry name" value="Beta_Casp"/>
</dbReference>
<reference evidence="7 8" key="1">
    <citation type="journal article" date="2018" name="Mol. Biol. Evol.">
        <title>Analysis of the draft genome of the red seaweed Gracilariopsis chorda provides insights into genome size evolution in Rhodophyta.</title>
        <authorList>
            <person name="Lee J."/>
            <person name="Yang E.C."/>
            <person name="Graf L."/>
            <person name="Yang J.H."/>
            <person name="Qiu H."/>
            <person name="Zel Zion U."/>
            <person name="Chan C.X."/>
            <person name="Stephens T.G."/>
            <person name="Weber A.P.M."/>
            <person name="Boo G.H."/>
            <person name="Boo S.M."/>
            <person name="Kim K.M."/>
            <person name="Shin Y."/>
            <person name="Jung M."/>
            <person name="Lee S.J."/>
            <person name="Yim H.S."/>
            <person name="Lee J.H."/>
            <person name="Bhattacharya D."/>
            <person name="Yoon H.S."/>
        </authorList>
    </citation>
    <scope>NUCLEOTIDE SEQUENCE [LARGE SCALE GENOMIC DNA]</scope>
    <source>
        <strain evidence="7 8">SKKU-2015</strain>
        <tissue evidence="7">Whole body</tissue>
    </source>
</reference>
<dbReference type="GO" id="GO:0003723">
    <property type="term" value="F:RNA binding"/>
    <property type="evidence" value="ECO:0007669"/>
    <property type="project" value="UniProtKB-KW"/>
</dbReference>
<feature type="compositionally biased region" description="Basic and acidic residues" evidence="5">
    <location>
        <begin position="409"/>
        <end position="445"/>
    </location>
</feature>
<dbReference type="STRING" id="448386.A0A2V3IQ65"/>
<dbReference type="AlphaFoldDB" id="A0A2V3IQ65"/>
<name>A0A2V3IQ65_9FLOR</name>
<dbReference type="CDD" id="cd16293">
    <property type="entry name" value="CPSF2-like_MBL-fold"/>
    <property type="match status" value="1"/>
</dbReference>
<feature type="domain" description="Beta-Casp" evidence="6">
    <location>
        <begin position="245"/>
        <end position="369"/>
    </location>
</feature>
<dbReference type="SMART" id="SM01027">
    <property type="entry name" value="Beta-Casp"/>
    <property type="match status" value="1"/>
</dbReference>
<dbReference type="PANTHER" id="PTHR45922">
    <property type="entry name" value="CLEAVAGE AND POLYADENYLATION SPECIFICITY FACTOR SUBUNIT 2"/>
    <property type="match status" value="1"/>
</dbReference>
<dbReference type="GO" id="GO:0005847">
    <property type="term" value="C:mRNA cleavage and polyadenylation specificity factor complex"/>
    <property type="evidence" value="ECO:0007669"/>
    <property type="project" value="InterPro"/>
</dbReference>
<dbReference type="InterPro" id="IPR036866">
    <property type="entry name" value="RibonucZ/Hydroxyglut_hydro"/>
</dbReference>
<evidence type="ECO:0000313" key="8">
    <source>
        <dbReference type="Proteomes" id="UP000247409"/>
    </source>
</evidence>
<dbReference type="GO" id="GO:0006398">
    <property type="term" value="P:mRNA 3'-end processing by stem-loop binding and cleavage"/>
    <property type="evidence" value="ECO:0007669"/>
    <property type="project" value="InterPro"/>
</dbReference>
<dbReference type="InterPro" id="IPR035639">
    <property type="entry name" value="CPSF2_MBL"/>
</dbReference>
<dbReference type="Proteomes" id="UP000247409">
    <property type="component" value="Unassembled WGS sequence"/>
</dbReference>
<dbReference type="InterPro" id="IPR025069">
    <property type="entry name" value="Cpsf2_C"/>
</dbReference>
<keyword evidence="4" id="KW-0694">RNA-binding</keyword>
<evidence type="ECO:0000256" key="1">
    <source>
        <dbReference type="ARBA" id="ARBA00004123"/>
    </source>
</evidence>
<dbReference type="Gene3D" id="3.60.15.10">
    <property type="entry name" value="Ribonuclease Z/Hydroxyacylglutathione hydrolase-like"/>
    <property type="match status" value="1"/>
</dbReference>
<dbReference type="Pfam" id="PF07521">
    <property type="entry name" value="RMMBL"/>
    <property type="match status" value="1"/>
</dbReference>
<proteinExistence type="inferred from homology"/>
<dbReference type="InterPro" id="IPR011108">
    <property type="entry name" value="RMMBL"/>
</dbReference>
<feature type="region of interest" description="Disordered" evidence="5">
    <location>
        <begin position="409"/>
        <end position="481"/>
    </location>
</feature>
<dbReference type="EMBL" id="NBIV01000097">
    <property type="protein sequence ID" value="PXF44235.1"/>
    <property type="molecule type" value="Genomic_DNA"/>
</dbReference>